<keyword evidence="2" id="KW-1185">Reference proteome</keyword>
<reference evidence="1 2" key="1">
    <citation type="submission" date="2024-01" db="EMBL/GenBank/DDBJ databases">
        <title>Complete genome sequence of Citroniella saccharovorans strain M6.X9, isolated from human fecal sample.</title>
        <authorList>
            <person name="Cheng G."/>
            <person name="Westerholm M."/>
            <person name="Schnurer A."/>
        </authorList>
    </citation>
    <scope>NUCLEOTIDE SEQUENCE [LARGE SCALE GENOMIC DNA]</scope>
    <source>
        <strain evidence="1 2">DSM 29873</strain>
    </source>
</reference>
<name>A0AAW9MVM0_9FIRM</name>
<accession>A0AAW9MVM0</accession>
<dbReference type="AlphaFoldDB" id="A0AAW9MVM0"/>
<protein>
    <submittedName>
        <fullName evidence="1">Uncharacterized protein</fullName>
    </submittedName>
</protein>
<proteinExistence type="predicted"/>
<dbReference type="EMBL" id="JAYKOT010000001">
    <property type="protein sequence ID" value="MEB3428540.1"/>
    <property type="molecule type" value="Genomic_DNA"/>
</dbReference>
<evidence type="ECO:0000313" key="2">
    <source>
        <dbReference type="Proteomes" id="UP001357733"/>
    </source>
</evidence>
<evidence type="ECO:0000313" key="1">
    <source>
        <dbReference type="EMBL" id="MEB3428540.1"/>
    </source>
</evidence>
<sequence length="56" mass="6575">MFELESTVRRILVKCLERIKQELRTNTSVTWLEIKAMIINDLKSKVAAEKCGLNFY</sequence>
<comment type="caution">
    <text evidence="1">The sequence shown here is derived from an EMBL/GenBank/DDBJ whole genome shotgun (WGS) entry which is preliminary data.</text>
</comment>
<dbReference type="Proteomes" id="UP001357733">
    <property type="component" value="Unassembled WGS sequence"/>
</dbReference>
<organism evidence="1 2">
    <name type="scientific">Citroniella saccharovorans</name>
    <dbReference type="NCBI Taxonomy" id="2053367"/>
    <lineage>
        <taxon>Bacteria</taxon>
        <taxon>Bacillati</taxon>
        <taxon>Bacillota</taxon>
        <taxon>Tissierellia</taxon>
        <taxon>Tissierellales</taxon>
        <taxon>Peptoniphilaceae</taxon>
        <taxon>Citroniella</taxon>
    </lineage>
</organism>
<gene>
    <name evidence="1" type="ORF">VLK81_00535</name>
</gene>